<dbReference type="InterPro" id="IPR007685">
    <property type="entry name" value="RelA_SpoT"/>
</dbReference>
<dbReference type="AlphaFoldDB" id="A0A9D1T9M0"/>
<dbReference type="Proteomes" id="UP000886889">
    <property type="component" value="Unassembled WGS sequence"/>
</dbReference>
<accession>A0A9D1T9M0</accession>
<dbReference type="Gene3D" id="3.30.460.10">
    <property type="entry name" value="Beta Polymerase, domain 2"/>
    <property type="match status" value="1"/>
</dbReference>
<proteinExistence type="predicted"/>
<sequence>MIQLSEQGRALFTKEELAARVKVPAIVEQDLKRIISDRLEQCGLYFRVFSRIKTAASMAHKFELKDYGNGGGKLQDLVGVRVNLYFDDDVDICRNIMENTFDVLGWSTSERSEEEFKPTKLNGVCRLPEYLRSEISPDTWDMYIDDTFEIQIKTMFFEGWHEIEHDMRYKGEELWKDYKGFSRYFNSILATLELCDKSMVTLFEDLGHSLYKSGRWSDMIKSHFRLKLGEASLYPEVEQLLNEDLEQVDNLAKRIYKTKKPVLVEQLLRRSRKIPINVNTIIALLNDSQFHDSRLTAIFKERDVYNDGREESVAESRHYEMKPLTRHNVFQMKTQIDGSRMKEDHPVSASEIFERSAAVIYQWIVQKYGGLFKNMPQEVSTYHADILAYHVAVNYNPKEQRMNMHVRHMDLDVGGRIWYSESCLEVGEDDRVFLKVCNGYAEPEKEQRTVQDTGAMFFSYPGYYKMIVDSVGIFNGIDCANRRRILREEQFPQMERALKDPERAFPLVVIISREAPDGMMDEEWLGQFRVSDFTRTVWRYAHVFTCYEKTGRKLLELAGREAKDACQIPRLYIFWPDGDVDDYGPEDVQNCSFGRHLEARGDARTYDIVRGGQAFYHKIVTDLRDWNVSSDLWEGFKLEILTEIPG</sequence>
<evidence type="ECO:0000313" key="4">
    <source>
        <dbReference type="Proteomes" id="UP000886889"/>
    </source>
</evidence>
<dbReference type="PANTHER" id="PTHR41773">
    <property type="entry name" value="GTP PYROPHOSPHATASE-RELATED"/>
    <property type="match status" value="1"/>
</dbReference>
<dbReference type="InterPro" id="IPR043519">
    <property type="entry name" value="NT_sf"/>
</dbReference>
<dbReference type="PANTHER" id="PTHR41773:SF1">
    <property type="entry name" value="RELA_SPOT DOMAIN-CONTAINING PROTEIN"/>
    <property type="match status" value="1"/>
</dbReference>
<evidence type="ECO:0000313" key="3">
    <source>
        <dbReference type="EMBL" id="HIV23772.1"/>
    </source>
</evidence>
<dbReference type="SUPFAM" id="SSF81301">
    <property type="entry name" value="Nucleotidyltransferase"/>
    <property type="match status" value="1"/>
</dbReference>
<protein>
    <recommendedName>
        <fullName evidence="2">RelA/SpoT domain-containing protein</fullName>
    </recommendedName>
</protein>
<organism evidence="3 4">
    <name type="scientific">Candidatus Merdiplasma excrementigallinarum</name>
    <dbReference type="NCBI Taxonomy" id="2840864"/>
    <lineage>
        <taxon>Bacteria</taxon>
        <taxon>Bacillati</taxon>
        <taxon>Bacillota</taxon>
        <taxon>Clostridia</taxon>
        <taxon>Lachnospirales</taxon>
        <taxon>Lachnospiraceae</taxon>
        <taxon>Lachnospiraceae incertae sedis</taxon>
        <taxon>Candidatus Merdiplasma</taxon>
    </lineage>
</organism>
<comment type="pathway">
    <text evidence="1">Purine metabolism; ppGpp biosynthesis; ppGpp from GTP: step 1/2.</text>
</comment>
<dbReference type="GO" id="GO:0015969">
    <property type="term" value="P:guanosine tetraphosphate metabolic process"/>
    <property type="evidence" value="ECO:0007669"/>
    <property type="project" value="InterPro"/>
</dbReference>
<dbReference type="SMART" id="SM00954">
    <property type="entry name" value="RelA_SpoT"/>
    <property type="match status" value="1"/>
</dbReference>
<comment type="caution">
    <text evidence="3">The sequence shown here is derived from an EMBL/GenBank/DDBJ whole genome shotgun (WGS) entry which is preliminary data.</text>
</comment>
<reference evidence="3" key="1">
    <citation type="submission" date="2020-10" db="EMBL/GenBank/DDBJ databases">
        <authorList>
            <person name="Gilroy R."/>
        </authorList>
    </citation>
    <scope>NUCLEOTIDE SEQUENCE</scope>
    <source>
        <strain evidence="3">ChiBcec6-7307</strain>
    </source>
</reference>
<evidence type="ECO:0000259" key="2">
    <source>
        <dbReference type="SMART" id="SM00954"/>
    </source>
</evidence>
<evidence type="ECO:0000256" key="1">
    <source>
        <dbReference type="ARBA" id="ARBA00004976"/>
    </source>
</evidence>
<name>A0A9D1T9M0_9FIRM</name>
<feature type="domain" description="RelA/SpoT" evidence="2">
    <location>
        <begin position="50"/>
        <end position="175"/>
    </location>
</feature>
<gene>
    <name evidence="3" type="ORF">IAC80_07500</name>
</gene>
<reference evidence="3" key="2">
    <citation type="journal article" date="2021" name="PeerJ">
        <title>Extensive microbial diversity within the chicken gut microbiome revealed by metagenomics and culture.</title>
        <authorList>
            <person name="Gilroy R."/>
            <person name="Ravi A."/>
            <person name="Getino M."/>
            <person name="Pursley I."/>
            <person name="Horton D.L."/>
            <person name="Alikhan N.F."/>
            <person name="Baker D."/>
            <person name="Gharbi K."/>
            <person name="Hall N."/>
            <person name="Watson M."/>
            <person name="Adriaenssens E.M."/>
            <person name="Foster-Nyarko E."/>
            <person name="Jarju S."/>
            <person name="Secka A."/>
            <person name="Antonio M."/>
            <person name="Oren A."/>
            <person name="Chaudhuri R.R."/>
            <person name="La Ragione R."/>
            <person name="Hildebrand F."/>
            <person name="Pallen M.J."/>
        </authorList>
    </citation>
    <scope>NUCLEOTIDE SEQUENCE</scope>
    <source>
        <strain evidence="3">ChiBcec6-7307</strain>
    </source>
</reference>
<dbReference type="Pfam" id="PF04607">
    <property type="entry name" value="RelA_SpoT"/>
    <property type="match status" value="1"/>
</dbReference>
<dbReference type="EMBL" id="DVOS01000060">
    <property type="protein sequence ID" value="HIV23772.1"/>
    <property type="molecule type" value="Genomic_DNA"/>
</dbReference>